<protein>
    <submittedName>
        <fullName evidence="1">Uncharacterized protein</fullName>
    </submittedName>
</protein>
<dbReference type="Proteomes" id="UP000308768">
    <property type="component" value="Unassembled WGS sequence"/>
</dbReference>
<evidence type="ECO:0000313" key="3">
    <source>
        <dbReference type="Proteomes" id="UP000308768"/>
    </source>
</evidence>
<organism evidence="1 3">
    <name type="scientific">Cryomyces minteri</name>
    <dbReference type="NCBI Taxonomy" id="331657"/>
    <lineage>
        <taxon>Eukaryota</taxon>
        <taxon>Fungi</taxon>
        <taxon>Dikarya</taxon>
        <taxon>Ascomycota</taxon>
        <taxon>Pezizomycotina</taxon>
        <taxon>Dothideomycetes</taxon>
        <taxon>Dothideomycetes incertae sedis</taxon>
        <taxon>Cryomyces</taxon>
    </lineage>
</organism>
<feature type="non-terminal residue" evidence="1">
    <location>
        <position position="119"/>
    </location>
</feature>
<comment type="caution">
    <text evidence="1">The sequence shown here is derived from an EMBL/GenBank/DDBJ whole genome shotgun (WGS) entry which is preliminary data.</text>
</comment>
<evidence type="ECO:0000313" key="2">
    <source>
        <dbReference type="EMBL" id="TKA63487.1"/>
    </source>
</evidence>
<name>A0A4U0VJ08_9PEZI</name>
<reference evidence="1 3" key="1">
    <citation type="submission" date="2017-03" db="EMBL/GenBank/DDBJ databases">
        <title>Genomes of endolithic fungi from Antarctica.</title>
        <authorList>
            <person name="Coleine C."/>
            <person name="Masonjones S."/>
            <person name="Stajich J.E."/>
        </authorList>
    </citation>
    <scope>NUCLEOTIDE SEQUENCE [LARGE SCALE GENOMIC DNA]</scope>
    <source>
        <strain evidence="1 3">CCFEE 5187</strain>
    </source>
</reference>
<accession>A0A4U0VJ08</accession>
<evidence type="ECO:0000313" key="1">
    <source>
        <dbReference type="EMBL" id="TKA48782.1"/>
    </source>
</evidence>
<proteinExistence type="predicted"/>
<keyword evidence="3" id="KW-1185">Reference proteome</keyword>
<dbReference type="AlphaFoldDB" id="A0A4U0VJ08"/>
<dbReference type="EMBL" id="NAJN01002818">
    <property type="protein sequence ID" value="TKA48782.1"/>
    <property type="molecule type" value="Genomic_DNA"/>
</dbReference>
<sequence length="119" mass="13634">MDPKDKDTINVDDRISTFEAAVTSKQDLEKRLKEWRKKGPIGKAHKLVIHVNSSDQRRQLFGRLQQQSDESIDKIFTLIADGGAAEDPSIKDDELSPEEWSELGQLRDLLQPFKEQTML</sequence>
<gene>
    <name evidence="2" type="ORF">B0A49_13144</name>
    <name evidence="1" type="ORF">B0A49_13648</name>
</gene>
<dbReference type="EMBL" id="NAJN01001395">
    <property type="protein sequence ID" value="TKA63487.1"/>
    <property type="molecule type" value="Genomic_DNA"/>
</dbReference>